<dbReference type="Pfam" id="PF05726">
    <property type="entry name" value="Pirin_C"/>
    <property type="match status" value="1"/>
</dbReference>
<evidence type="ECO:0000259" key="9">
    <source>
        <dbReference type="Pfam" id="PF00324"/>
    </source>
</evidence>
<keyword evidence="13" id="KW-1185">Reference proteome</keyword>
<dbReference type="InterPro" id="IPR014710">
    <property type="entry name" value="RmlC-like_jellyroll"/>
</dbReference>
<keyword evidence="3 8" id="KW-0812">Transmembrane</keyword>
<evidence type="ECO:0000256" key="8">
    <source>
        <dbReference type="SAM" id="Phobius"/>
    </source>
</evidence>
<feature type="transmembrane region" description="Helical" evidence="8">
    <location>
        <begin position="144"/>
        <end position="168"/>
    </location>
</feature>
<evidence type="ECO:0000256" key="1">
    <source>
        <dbReference type="ARBA" id="ARBA00004141"/>
    </source>
</evidence>
<dbReference type="Proteomes" id="UP000044841">
    <property type="component" value="Unassembled WGS sequence"/>
</dbReference>
<dbReference type="Pfam" id="PF02678">
    <property type="entry name" value="Pirin"/>
    <property type="match status" value="1"/>
</dbReference>
<dbReference type="InterPro" id="IPR011051">
    <property type="entry name" value="RmlC_Cupin_sf"/>
</dbReference>
<reference evidence="12 13" key="1">
    <citation type="submission" date="2015-07" db="EMBL/GenBank/DDBJ databases">
        <authorList>
            <person name="Noorani M."/>
        </authorList>
    </citation>
    <scope>NUCLEOTIDE SEQUENCE [LARGE SCALE GENOMIC DNA]</scope>
    <source>
        <strain evidence="12">BBA 69670</strain>
    </source>
</reference>
<evidence type="ECO:0000256" key="3">
    <source>
        <dbReference type="ARBA" id="ARBA00022692"/>
    </source>
</evidence>
<dbReference type="CDD" id="cd02909">
    <property type="entry name" value="cupin_pirin_N"/>
    <property type="match status" value="1"/>
</dbReference>
<gene>
    <name evidence="12" type="ORF">RSOLAG22IIIB_01055</name>
</gene>
<feature type="domain" description="Pirin N-terminal" evidence="10">
    <location>
        <begin position="657"/>
        <end position="753"/>
    </location>
</feature>
<dbReference type="GO" id="GO:0016020">
    <property type="term" value="C:membrane"/>
    <property type="evidence" value="ECO:0007669"/>
    <property type="project" value="UniProtKB-SubCell"/>
</dbReference>
<feature type="transmembrane region" description="Helical" evidence="8">
    <location>
        <begin position="60"/>
        <end position="81"/>
    </location>
</feature>
<dbReference type="Gene3D" id="1.20.1740.10">
    <property type="entry name" value="Amino acid/polyamine transporter I"/>
    <property type="match status" value="1"/>
</dbReference>
<evidence type="ECO:0000313" key="12">
    <source>
        <dbReference type="EMBL" id="CUA72388.1"/>
    </source>
</evidence>
<dbReference type="FunFam" id="1.20.1740.10:FF:000001">
    <property type="entry name" value="Amino acid permease"/>
    <property type="match status" value="1"/>
</dbReference>
<evidence type="ECO:0000256" key="6">
    <source>
        <dbReference type="RuleBase" id="RU003457"/>
    </source>
</evidence>
<feature type="transmembrane region" description="Helical" evidence="8">
    <location>
        <begin position="374"/>
        <end position="393"/>
    </location>
</feature>
<feature type="domain" description="Amino acid permease/ SLC12A" evidence="9">
    <location>
        <begin position="99"/>
        <end position="502"/>
    </location>
</feature>
<evidence type="ECO:0000256" key="2">
    <source>
        <dbReference type="ARBA" id="ARBA00022448"/>
    </source>
</evidence>
<feature type="transmembrane region" description="Helical" evidence="8">
    <location>
        <begin position="328"/>
        <end position="353"/>
    </location>
</feature>
<feature type="transmembrane region" description="Helical" evidence="8">
    <location>
        <begin position="444"/>
        <end position="463"/>
    </location>
</feature>
<feature type="region of interest" description="Disordered" evidence="7">
    <location>
        <begin position="1"/>
        <end position="31"/>
    </location>
</feature>
<feature type="transmembrane region" description="Helical" evidence="8">
    <location>
        <begin position="229"/>
        <end position="251"/>
    </location>
</feature>
<feature type="transmembrane region" description="Helical" evidence="8">
    <location>
        <begin position="475"/>
        <end position="495"/>
    </location>
</feature>
<evidence type="ECO:0000256" key="5">
    <source>
        <dbReference type="ARBA" id="ARBA00023136"/>
    </source>
</evidence>
<dbReference type="SUPFAM" id="SSF51182">
    <property type="entry name" value="RmlC-like cupins"/>
    <property type="match status" value="1"/>
</dbReference>
<proteinExistence type="inferred from homology"/>
<dbReference type="InterPro" id="IPR003829">
    <property type="entry name" value="Pirin_N_dom"/>
</dbReference>
<keyword evidence="4 8" id="KW-1133">Transmembrane helix</keyword>
<dbReference type="PANTHER" id="PTHR43341:SF9">
    <property type="entry name" value="DICARBOXYLIC AMINO ACID PERMEASE"/>
    <property type="match status" value="1"/>
</dbReference>
<feature type="transmembrane region" description="Helical" evidence="8">
    <location>
        <begin position="272"/>
        <end position="291"/>
    </location>
</feature>
<feature type="transmembrane region" description="Helical" evidence="8">
    <location>
        <begin position="180"/>
        <end position="197"/>
    </location>
</feature>
<comment type="subcellular location">
    <subcellularLocation>
        <location evidence="1">Membrane</location>
        <topology evidence="1">Multi-pass membrane protein</topology>
    </subcellularLocation>
</comment>
<dbReference type="Pfam" id="PF00324">
    <property type="entry name" value="AA_permease"/>
    <property type="match status" value="1"/>
</dbReference>
<evidence type="ECO:0000259" key="11">
    <source>
        <dbReference type="Pfam" id="PF05726"/>
    </source>
</evidence>
<feature type="transmembrane region" description="Helical" evidence="8">
    <location>
        <begin position="573"/>
        <end position="594"/>
    </location>
</feature>
<dbReference type="AlphaFoldDB" id="A0A0K6G207"/>
<dbReference type="InterPro" id="IPR004841">
    <property type="entry name" value="AA-permease/SLC12A_dom"/>
</dbReference>
<feature type="domain" description="Pirin C-terminal" evidence="11">
    <location>
        <begin position="810"/>
        <end position="916"/>
    </location>
</feature>
<keyword evidence="2" id="KW-0813">Transport</keyword>
<feature type="compositionally biased region" description="Basic and acidic residues" evidence="7">
    <location>
        <begin position="1"/>
        <end position="18"/>
    </location>
</feature>
<dbReference type="GO" id="GO:0015171">
    <property type="term" value="F:amino acid transmembrane transporter activity"/>
    <property type="evidence" value="ECO:0007669"/>
    <property type="project" value="TreeGrafter"/>
</dbReference>
<evidence type="ECO:0000313" key="13">
    <source>
        <dbReference type="Proteomes" id="UP000044841"/>
    </source>
</evidence>
<dbReference type="InterPro" id="IPR008778">
    <property type="entry name" value="Pirin_C_dom"/>
</dbReference>
<dbReference type="CDD" id="cd02247">
    <property type="entry name" value="cupin_pirin_C"/>
    <property type="match status" value="1"/>
</dbReference>
<keyword evidence="5 8" id="KW-0472">Membrane</keyword>
<comment type="similarity">
    <text evidence="6">Belongs to the pirin family.</text>
</comment>
<evidence type="ECO:0000256" key="7">
    <source>
        <dbReference type="SAM" id="MobiDB-lite"/>
    </source>
</evidence>
<dbReference type="PANTHER" id="PTHR43341">
    <property type="entry name" value="AMINO ACID PERMEASE"/>
    <property type="match status" value="1"/>
</dbReference>
<feature type="transmembrane region" description="Helical" evidence="8">
    <location>
        <begin position="399"/>
        <end position="423"/>
    </location>
</feature>
<protein>
    <submittedName>
        <fullName evidence="12">Dicarboxylic amino acid permease [Saccharomyces cerevisiae S288c]</fullName>
    </submittedName>
</protein>
<organism evidence="12 13">
    <name type="scientific">Rhizoctonia solani</name>
    <dbReference type="NCBI Taxonomy" id="456999"/>
    <lineage>
        <taxon>Eukaryota</taxon>
        <taxon>Fungi</taxon>
        <taxon>Dikarya</taxon>
        <taxon>Basidiomycota</taxon>
        <taxon>Agaricomycotina</taxon>
        <taxon>Agaricomycetes</taxon>
        <taxon>Cantharellales</taxon>
        <taxon>Ceratobasidiaceae</taxon>
        <taxon>Rhizoctonia</taxon>
    </lineage>
</organism>
<dbReference type="InterPro" id="IPR050524">
    <property type="entry name" value="APC_YAT"/>
</dbReference>
<accession>A0A0K6G207</accession>
<evidence type="ECO:0000256" key="4">
    <source>
        <dbReference type="ARBA" id="ARBA00022989"/>
    </source>
</evidence>
<name>A0A0K6G207_9AGAM</name>
<dbReference type="Gene3D" id="2.60.120.10">
    <property type="entry name" value="Jelly Rolls"/>
    <property type="match status" value="2"/>
</dbReference>
<evidence type="ECO:0000259" key="10">
    <source>
        <dbReference type="Pfam" id="PF02678"/>
    </source>
</evidence>
<sequence>MSLANRDQKFLDADEKASRSPSSETKAFEQPAPAFVNDEGLPVDEDKELTLHRGLKARQISMIALGGAVGTGLIIGSGTALRRGGPLGLLLGYSFVGGYATRFVDPALGFALGWNYLMKYLIVTPNNINAAGVVIRYWDVHGKVHIAVWMVILIALIFFINLLGIRVFGELEFWLSSIKVLALIGLILMGIIIDLGGNPRGDRLGFRYWDPDNVENAPMGIYKTTGSKGIFLGFWAVMVNALFAYMGTELIGVTVGEAQNPRKNIPKAIKRTFWRILVFYVGGVFVIGLIVPSTDQNLFVATSAKTGAAASPFVVAANLVHIRVLPHIINAVILIFVMSAANSDLYIGSRTLFALAAEGKAPRIFKMVNKHGTPWPALLFCTAFCFLTFLNVQKSGAQVFTYFVNLVTFFGATTWMCIVYTHIRFMKALKAQGISRDQLPYRAPFQPWGAWFALVVTFVITFFKGFDTLMTPVNIPNFITSYIGAPVFGFMWLGYKLWYKTKVIPPREVDLITGKREIDEEEEQYLAQQAALGPRNWKQRMWDALRSVIGKRETILPELDGGEHRLDSSMAPVSLRSLAFVTSILVTLLAYAYIISPEVVQQTFFTPIAYLTTSIVKASIHTPQSSQTVSMASQSISRSVTKKVYAAETPEGAGAVVRRSIGSMSLRNLSPFLMLDHFHLTPGSGFPDHPHRGQATVTYMIEGSSQHEDSAGHKGKIGPGDVQWMIAGKGIVHAEMPLFLPDEPNPMGMQLWIDLPKEHKMTAPTYQELSRNEIPTAFPEGPDGPIQVKVISGKSFGVESPVKHLGGCWYMDFQFKASETTVFQDLPAGWTAFLYILKGSLKVNGSESHEQFHTLVLSCEKSENGVLITSTSSDARAVLIAGEPLDQPVFQYGPFVMTTREEVQQTLMDYSAGKNGFENAHIWKSKIGSSLM</sequence>
<dbReference type="EMBL" id="CYGV01001289">
    <property type="protein sequence ID" value="CUA72388.1"/>
    <property type="molecule type" value="Genomic_DNA"/>
</dbReference>